<dbReference type="VEuPathDB" id="FungiDB:PGTG_21167"/>
<feature type="region of interest" description="Disordered" evidence="1">
    <location>
        <begin position="51"/>
        <end position="127"/>
    </location>
</feature>
<organism evidence="2 3">
    <name type="scientific">Puccinia graminis f. sp. tritici (strain CRL 75-36-700-3 / race SCCL)</name>
    <name type="common">Black stem rust fungus</name>
    <dbReference type="NCBI Taxonomy" id="418459"/>
    <lineage>
        <taxon>Eukaryota</taxon>
        <taxon>Fungi</taxon>
        <taxon>Dikarya</taxon>
        <taxon>Basidiomycota</taxon>
        <taxon>Pucciniomycotina</taxon>
        <taxon>Pucciniomycetes</taxon>
        <taxon>Pucciniales</taxon>
        <taxon>Pucciniaceae</taxon>
        <taxon>Puccinia</taxon>
    </lineage>
</organism>
<dbReference type="EMBL" id="DS178272">
    <property type="protein sequence ID" value="EHS62659.1"/>
    <property type="molecule type" value="Genomic_DNA"/>
</dbReference>
<keyword evidence="3" id="KW-1185">Reference proteome</keyword>
<dbReference type="Proteomes" id="UP000008783">
    <property type="component" value="Unassembled WGS sequence"/>
</dbReference>
<dbReference type="KEGG" id="pgr:PGTG_21167"/>
<feature type="region of interest" description="Disordered" evidence="1">
    <location>
        <begin position="415"/>
        <end position="564"/>
    </location>
</feature>
<dbReference type="RefSeq" id="XP_003890205.1">
    <property type="nucleotide sequence ID" value="XM_003890156.1"/>
</dbReference>
<evidence type="ECO:0000256" key="1">
    <source>
        <dbReference type="SAM" id="MobiDB-lite"/>
    </source>
</evidence>
<feature type="compositionally biased region" description="Polar residues" evidence="1">
    <location>
        <begin position="474"/>
        <end position="496"/>
    </location>
</feature>
<feature type="compositionally biased region" description="Polar residues" evidence="1">
    <location>
        <begin position="440"/>
        <end position="453"/>
    </location>
</feature>
<reference evidence="3" key="1">
    <citation type="journal article" date="2011" name="Proc. Natl. Acad. Sci. U.S.A.">
        <title>Obligate biotrophy features unraveled by the genomic analysis of rust fungi.</title>
        <authorList>
            <person name="Duplessis S."/>
            <person name="Cuomo C.A."/>
            <person name="Lin Y.-C."/>
            <person name="Aerts A."/>
            <person name="Tisserant E."/>
            <person name="Veneault-Fourrey C."/>
            <person name="Joly D.L."/>
            <person name="Hacquard S."/>
            <person name="Amselem J."/>
            <person name="Cantarel B.L."/>
            <person name="Chiu R."/>
            <person name="Coutinho P.M."/>
            <person name="Feau N."/>
            <person name="Field M."/>
            <person name="Frey P."/>
            <person name="Gelhaye E."/>
            <person name="Goldberg J."/>
            <person name="Grabherr M.G."/>
            <person name="Kodira C.D."/>
            <person name="Kohler A."/>
            <person name="Kuees U."/>
            <person name="Lindquist E.A."/>
            <person name="Lucas S.M."/>
            <person name="Mago R."/>
            <person name="Mauceli E."/>
            <person name="Morin E."/>
            <person name="Murat C."/>
            <person name="Pangilinan J.L."/>
            <person name="Park R."/>
            <person name="Pearson M."/>
            <person name="Quesneville H."/>
            <person name="Rouhier N."/>
            <person name="Sakthikumar S."/>
            <person name="Salamov A.A."/>
            <person name="Schmutz J."/>
            <person name="Selles B."/>
            <person name="Shapiro H."/>
            <person name="Tanguay P."/>
            <person name="Tuskan G.A."/>
            <person name="Henrissat B."/>
            <person name="Van de Peer Y."/>
            <person name="Rouze P."/>
            <person name="Ellis J.G."/>
            <person name="Dodds P.N."/>
            <person name="Schein J.E."/>
            <person name="Zhong S."/>
            <person name="Hamelin R.C."/>
            <person name="Grigoriev I.V."/>
            <person name="Szabo L.J."/>
            <person name="Martin F."/>
        </authorList>
    </citation>
    <scope>NUCLEOTIDE SEQUENCE [LARGE SCALE GENOMIC DNA]</scope>
    <source>
        <strain evidence="3">CRL 75-36-700-3 / race SCCL</strain>
    </source>
</reference>
<sequence>MAIQTLCWAKLARGDRNGLCLSASSYRPFKPIFLPTEPESYQVGKAPFRRLSYPPSKRQKSRIIPTSERPSNMESTLRSAPKVTRAKSAKNPVVNNENTSSPSAETETPVNPTITLDASQDSGGDESVDLISKNPVLSTETLNEIASKTSVPPITEQIDEREHIWAKIKDAQTAGDEILARALLIAYESMDIQKPNAPARSTSAHPILVTANPGGQPSSVPTETQLEDNLIYAVGAVTSHQDIGFTPYFDENIKKLRAPIPLTIFDKDWQKKALAAHMLLKPAKSSEDKAYRGLAYYDEWTQTHSAWTNNHRSFFITLRDVYNKRLFAEKLLIHKANCDSIADVYGFMTAFRYDMQIRMNAFAHRLPSKDGAAIPDISVKQDIVIEQCYSIVRSHGESGWKDNFYAPGGSHAGFDPDTGLKRPDFSRSNSAPTPYGGRNSFINNNSHFSYSNHQGRRRENNRNRFEGNFNQENPIQHYNYNPGYNYNQHFNAQQHRGNFGHSDHQNQNHHGGHPYHQNNSQGGSQGGGSYSQSGSDSRKRFRSGKADQNERVGGNDVNASNPKP</sequence>
<gene>
    <name evidence="2" type="ORF">PGTG_21167</name>
</gene>
<dbReference type="InParanoid" id="H6QQK7"/>
<protein>
    <submittedName>
        <fullName evidence="2">Uncharacterized protein</fullName>
    </submittedName>
</protein>
<feature type="compositionally biased region" description="Polar residues" evidence="1">
    <location>
        <begin position="68"/>
        <end position="78"/>
    </location>
</feature>
<accession>H6QQK7</accession>
<feature type="compositionally biased region" description="Polar residues" evidence="1">
    <location>
        <begin position="93"/>
        <end position="122"/>
    </location>
</feature>
<evidence type="ECO:0000313" key="2">
    <source>
        <dbReference type="EMBL" id="EHS62659.1"/>
    </source>
</evidence>
<proteinExistence type="predicted"/>
<dbReference type="AlphaFoldDB" id="H6QQK7"/>
<dbReference type="HOGENOM" id="CLU_003292_6_3_1"/>
<name>H6QQK7_PUCGT</name>
<evidence type="ECO:0000313" key="3">
    <source>
        <dbReference type="Proteomes" id="UP000008783"/>
    </source>
</evidence>
<dbReference type="GeneID" id="13541285"/>